<evidence type="ECO:0000313" key="2">
    <source>
        <dbReference type="Proteomes" id="UP001570071"/>
    </source>
</evidence>
<accession>A0ABV4N4H8</accession>
<keyword evidence="2" id="KW-1185">Reference proteome</keyword>
<gene>
    <name evidence="1" type="ORF">AB6D66_24570</name>
</gene>
<sequence>MFILQWLFFVAAMKSVDEIVMLLVEVGKNQGIEQKDMYLRIGMKQQSCQRIKAGSS</sequence>
<reference evidence="1 2" key="1">
    <citation type="journal article" date="2024" name="ISME J.">
        <title>Tailless and filamentous prophages are predominant in marine Vibrio.</title>
        <authorList>
            <person name="Steensen K."/>
            <person name="Seneca J."/>
            <person name="Bartlau N."/>
            <person name="Yu X.A."/>
            <person name="Hussain F.A."/>
            <person name="Polz M.F."/>
        </authorList>
    </citation>
    <scope>NUCLEOTIDE SEQUENCE [LARGE SCALE GENOMIC DNA]</scope>
    <source>
        <strain evidence="1 2">10N.239.312.F12</strain>
    </source>
</reference>
<organism evidence="1 2">
    <name type="scientific">Vibrio pomeroyi</name>
    <dbReference type="NCBI Taxonomy" id="198832"/>
    <lineage>
        <taxon>Bacteria</taxon>
        <taxon>Pseudomonadati</taxon>
        <taxon>Pseudomonadota</taxon>
        <taxon>Gammaproteobacteria</taxon>
        <taxon>Vibrionales</taxon>
        <taxon>Vibrionaceae</taxon>
        <taxon>Vibrio</taxon>
    </lineage>
</organism>
<dbReference type="EMBL" id="JBFSSG010000106">
    <property type="protein sequence ID" value="MEZ8724253.1"/>
    <property type="molecule type" value="Genomic_DNA"/>
</dbReference>
<comment type="caution">
    <text evidence="1">The sequence shown here is derived from an EMBL/GenBank/DDBJ whole genome shotgun (WGS) entry which is preliminary data.</text>
</comment>
<evidence type="ECO:0000313" key="1">
    <source>
        <dbReference type="EMBL" id="MEZ8724253.1"/>
    </source>
</evidence>
<proteinExistence type="predicted"/>
<dbReference type="RefSeq" id="WP_017631321.1">
    <property type="nucleotide sequence ID" value="NZ_JBFSSG010000106.1"/>
</dbReference>
<protein>
    <submittedName>
        <fullName evidence="1">Uncharacterized protein</fullName>
    </submittedName>
</protein>
<name>A0ABV4N4H8_9VIBR</name>
<dbReference type="Proteomes" id="UP001570071">
    <property type="component" value="Unassembled WGS sequence"/>
</dbReference>